<sequence>MGLSTSLDHSEKSPYMVFQWALTVVLVFFGSNLLVVVYNLLLHPLKEFPGPPLARCTSLWGFYWNLHGLRAHKIDNAHKRYGTIIRIAPNLLSFSDPEAVREIYNSKNFVKAEGFYRAKRIFQENHLLSFRDPAQHHQRRKLLSRGFSQATLTEFEPQIASKVSTLLDQWTKLSKQKDAIDVYPWAHMFGFDVIYHLMFGIDPESLKRGKESVIMPWLRSWRPTFNYKELLPQLEKWGPSAPGIVGKNFRNVQKWKMYAVDIVRSFRQEGKTTPFLSRVLDGIDESLGRPLTDSELAEECMGGMFGGSGTTANTFVFALWGTLRHPDVVRCLKNELKDAFPDTNVIPSAVECGKLPYLNAVLQETLRLYPTIIAILPRMAVQDTVLAGAHIPKGANVGIQNLTIHRNEQIFSEPKDFCPERWLQPNEAQRTAFVPFSVGPRKCIGSNLAEMELRVLIAAFFRRFNASIDPSMTEREMELYDGFSASPIGGRLLLHLEKENS</sequence>
<organism evidence="9 10">
    <name type="scientific">Penicillium frequentans</name>
    <dbReference type="NCBI Taxonomy" id="3151616"/>
    <lineage>
        <taxon>Eukaryota</taxon>
        <taxon>Fungi</taxon>
        <taxon>Dikarya</taxon>
        <taxon>Ascomycota</taxon>
        <taxon>Pezizomycotina</taxon>
        <taxon>Eurotiomycetes</taxon>
        <taxon>Eurotiomycetidae</taxon>
        <taxon>Eurotiales</taxon>
        <taxon>Aspergillaceae</taxon>
        <taxon>Penicillium</taxon>
    </lineage>
</organism>
<comment type="cofactor">
    <cofactor evidence="1 6">
        <name>heme</name>
        <dbReference type="ChEBI" id="CHEBI:30413"/>
    </cofactor>
</comment>
<reference evidence="9 10" key="1">
    <citation type="journal article" date="2023" name="IMA Fungus">
        <title>Comparative genomic study of the Penicillium genus elucidates a diverse pangenome and 15 lateral gene transfer events.</title>
        <authorList>
            <person name="Petersen C."/>
            <person name="Sorensen T."/>
            <person name="Nielsen M.R."/>
            <person name="Sondergaard T.E."/>
            <person name="Sorensen J.L."/>
            <person name="Fitzpatrick D.A."/>
            <person name="Frisvad J.C."/>
            <person name="Nielsen K.L."/>
        </authorList>
    </citation>
    <scope>NUCLEOTIDE SEQUENCE [LARGE SCALE GENOMIC DNA]</scope>
    <source>
        <strain evidence="9 10">IBT 35679</strain>
    </source>
</reference>
<dbReference type="PRINTS" id="PR00463">
    <property type="entry name" value="EP450I"/>
</dbReference>
<keyword evidence="4 7" id="KW-0560">Oxidoreductase</keyword>
<evidence type="ECO:0000256" key="7">
    <source>
        <dbReference type="RuleBase" id="RU000461"/>
    </source>
</evidence>
<feature type="transmembrane region" description="Helical" evidence="8">
    <location>
        <begin position="20"/>
        <end position="41"/>
    </location>
</feature>
<dbReference type="GO" id="GO:0016705">
    <property type="term" value="F:oxidoreductase activity, acting on paired donors, with incorporation or reduction of molecular oxygen"/>
    <property type="evidence" value="ECO:0007669"/>
    <property type="project" value="InterPro"/>
</dbReference>
<feature type="binding site" description="axial binding residue" evidence="6">
    <location>
        <position position="443"/>
    </location>
    <ligand>
        <name>heme</name>
        <dbReference type="ChEBI" id="CHEBI:30413"/>
    </ligand>
    <ligandPart>
        <name>Fe</name>
        <dbReference type="ChEBI" id="CHEBI:18248"/>
    </ligandPart>
</feature>
<keyword evidence="5 6" id="KW-0408">Iron</keyword>
<dbReference type="GO" id="GO:0020037">
    <property type="term" value="F:heme binding"/>
    <property type="evidence" value="ECO:0007669"/>
    <property type="project" value="InterPro"/>
</dbReference>
<dbReference type="Proteomes" id="UP001220324">
    <property type="component" value="Unassembled WGS sequence"/>
</dbReference>
<dbReference type="PROSITE" id="PS00086">
    <property type="entry name" value="CYTOCHROME_P450"/>
    <property type="match status" value="1"/>
</dbReference>
<dbReference type="EMBL" id="JAQIZZ010000006">
    <property type="protein sequence ID" value="KAJ5537848.1"/>
    <property type="molecule type" value="Genomic_DNA"/>
</dbReference>
<dbReference type="PANTHER" id="PTHR24305:SF166">
    <property type="entry name" value="CYTOCHROME P450 12A4, MITOCHONDRIAL-RELATED"/>
    <property type="match status" value="1"/>
</dbReference>
<name>A0AAD6CSN0_9EURO</name>
<evidence type="ECO:0000313" key="10">
    <source>
        <dbReference type="Proteomes" id="UP001220324"/>
    </source>
</evidence>
<comment type="caution">
    <text evidence="9">The sequence shown here is derived from an EMBL/GenBank/DDBJ whole genome shotgun (WGS) entry which is preliminary data.</text>
</comment>
<keyword evidence="10" id="KW-1185">Reference proteome</keyword>
<proteinExistence type="inferred from homology"/>
<dbReference type="PRINTS" id="PR00385">
    <property type="entry name" value="P450"/>
</dbReference>
<dbReference type="SUPFAM" id="SSF48264">
    <property type="entry name" value="Cytochrome P450"/>
    <property type="match status" value="1"/>
</dbReference>
<keyword evidence="8" id="KW-0472">Membrane</keyword>
<evidence type="ECO:0000256" key="3">
    <source>
        <dbReference type="ARBA" id="ARBA00022723"/>
    </source>
</evidence>
<dbReference type="Pfam" id="PF00067">
    <property type="entry name" value="p450"/>
    <property type="match status" value="1"/>
</dbReference>
<keyword evidence="3 6" id="KW-0479">Metal-binding</keyword>
<keyword evidence="8" id="KW-1133">Transmembrane helix</keyword>
<dbReference type="InterPro" id="IPR002401">
    <property type="entry name" value="Cyt_P450_E_grp-I"/>
</dbReference>
<evidence type="ECO:0000256" key="1">
    <source>
        <dbReference type="ARBA" id="ARBA00001971"/>
    </source>
</evidence>
<comment type="similarity">
    <text evidence="2 7">Belongs to the cytochrome P450 family.</text>
</comment>
<evidence type="ECO:0000256" key="5">
    <source>
        <dbReference type="ARBA" id="ARBA00023004"/>
    </source>
</evidence>
<dbReference type="InterPro" id="IPR001128">
    <property type="entry name" value="Cyt_P450"/>
</dbReference>
<accession>A0AAD6CSN0</accession>
<dbReference type="GO" id="GO:0005506">
    <property type="term" value="F:iron ion binding"/>
    <property type="evidence" value="ECO:0007669"/>
    <property type="project" value="InterPro"/>
</dbReference>
<evidence type="ECO:0000256" key="4">
    <source>
        <dbReference type="ARBA" id="ARBA00023002"/>
    </source>
</evidence>
<evidence type="ECO:0008006" key="11">
    <source>
        <dbReference type="Google" id="ProtNLM"/>
    </source>
</evidence>
<protein>
    <recommendedName>
        <fullName evidence="11">Cytochrome P450</fullName>
    </recommendedName>
</protein>
<keyword evidence="7" id="KW-0503">Monooxygenase</keyword>
<dbReference type="InterPro" id="IPR017972">
    <property type="entry name" value="Cyt_P450_CS"/>
</dbReference>
<dbReference type="GO" id="GO:0043386">
    <property type="term" value="P:mycotoxin biosynthetic process"/>
    <property type="evidence" value="ECO:0007669"/>
    <property type="project" value="UniProtKB-ARBA"/>
</dbReference>
<dbReference type="GO" id="GO:0004497">
    <property type="term" value="F:monooxygenase activity"/>
    <property type="evidence" value="ECO:0007669"/>
    <property type="project" value="UniProtKB-KW"/>
</dbReference>
<keyword evidence="8" id="KW-0812">Transmembrane</keyword>
<evidence type="ECO:0000256" key="6">
    <source>
        <dbReference type="PIRSR" id="PIRSR602401-1"/>
    </source>
</evidence>
<dbReference type="InterPro" id="IPR036396">
    <property type="entry name" value="Cyt_P450_sf"/>
</dbReference>
<evidence type="ECO:0000313" key="9">
    <source>
        <dbReference type="EMBL" id="KAJ5537848.1"/>
    </source>
</evidence>
<dbReference type="InterPro" id="IPR050121">
    <property type="entry name" value="Cytochrome_P450_monoxygenase"/>
</dbReference>
<keyword evidence="6 7" id="KW-0349">Heme</keyword>
<dbReference type="AlphaFoldDB" id="A0AAD6CSN0"/>
<gene>
    <name evidence="9" type="ORF">N7494_007327</name>
</gene>
<dbReference type="Gene3D" id="1.10.630.10">
    <property type="entry name" value="Cytochrome P450"/>
    <property type="match status" value="1"/>
</dbReference>
<dbReference type="PANTHER" id="PTHR24305">
    <property type="entry name" value="CYTOCHROME P450"/>
    <property type="match status" value="1"/>
</dbReference>
<evidence type="ECO:0000256" key="2">
    <source>
        <dbReference type="ARBA" id="ARBA00010617"/>
    </source>
</evidence>
<evidence type="ECO:0000256" key="8">
    <source>
        <dbReference type="SAM" id="Phobius"/>
    </source>
</evidence>